<evidence type="ECO:0000313" key="3">
    <source>
        <dbReference type="EMBL" id="KXN74919.1"/>
    </source>
</evidence>
<dbReference type="Proteomes" id="UP000070444">
    <property type="component" value="Unassembled WGS sequence"/>
</dbReference>
<feature type="transmembrane region" description="Helical" evidence="2">
    <location>
        <begin position="56"/>
        <end position="76"/>
    </location>
</feature>
<sequence>MKHMLAKINEVAHKEFTKSQEGDISVNSSPNQNSINPGTESNNQGRRRRQRKTVPGAVFQGGFIEFTLPIILKYALTKPLGVLWASVISSIPIIVSFIYSACFLKVISPFAVIMIASIYIGLGFQLGFENERLQELDSTAICAALGLLILITTPLTKPFLYYLSKPFGTSGDENKKRRFEENWANPQMRGANRLIGVVWGIGLFVIAGLNAGVVYAIPLHHEIWVELASKVVTIGCVVILVIFGVRYRISKAKQLSTSQDMELAQNK</sequence>
<evidence type="ECO:0000256" key="1">
    <source>
        <dbReference type="SAM" id="MobiDB-lite"/>
    </source>
</evidence>
<protein>
    <submittedName>
        <fullName evidence="3">Uncharacterized protein</fullName>
    </submittedName>
</protein>
<keyword evidence="2" id="KW-0472">Membrane</keyword>
<feature type="transmembrane region" description="Helical" evidence="2">
    <location>
        <begin position="138"/>
        <end position="156"/>
    </location>
</feature>
<evidence type="ECO:0000313" key="4">
    <source>
        <dbReference type="Proteomes" id="UP000070444"/>
    </source>
</evidence>
<dbReference type="AlphaFoldDB" id="A0A137PIV0"/>
<feature type="compositionally biased region" description="Polar residues" evidence="1">
    <location>
        <begin position="25"/>
        <end position="44"/>
    </location>
</feature>
<keyword evidence="2" id="KW-1133">Transmembrane helix</keyword>
<feature type="transmembrane region" description="Helical" evidence="2">
    <location>
        <begin position="106"/>
        <end position="126"/>
    </location>
</feature>
<keyword evidence="4" id="KW-1185">Reference proteome</keyword>
<reference evidence="3 4" key="1">
    <citation type="journal article" date="2015" name="Genome Biol. Evol.">
        <title>Phylogenomic analyses indicate that early fungi evolved digesting cell walls of algal ancestors of land plants.</title>
        <authorList>
            <person name="Chang Y."/>
            <person name="Wang S."/>
            <person name="Sekimoto S."/>
            <person name="Aerts A.L."/>
            <person name="Choi C."/>
            <person name="Clum A."/>
            <person name="LaButti K.M."/>
            <person name="Lindquist E.A."/>
            <person name="Yee Ngan C."/>
            <person name="Ohm R.A."/>
            <person name="Salamov A.A."/>
            <person name="Grigoriev I.V."/>
            <person name="Spatafora J.W."/>
            <person name="Berbee M.L."/>
        </authorList>
    </citation>
    <scope>NUCLEOTIDE SEQUENCE [LARGE SCALE GENOMIC DNA]</scope>
    <source>
        <strain evidence="3 4">NRRL 28638</strain>
    </source>
</reference>
<evidence type="ECO:0000256" key="2">
    <source>
        <dbReference type="SAM" id="Phobius"/>
    </source>
</evidence>
<feature type="transmembrane region" description="Helical" evidence="2">
    <location>
        <begin position="223"/>
        <end position="245"/>
    </location>
</feature>
<dbReference type="NCBIfam" id="NF041646">
    <property type="entry name" value="VC0807_fam"/>
    <property type="match status" value="1"/>
</dbReference>
<name>A0A137PIV0_CONC2</name>
<feature type="transmembrane region" description="Helical" evidence="2">
    <location>
        <begin position="194"/>
        <end position="217"/>
    </location>
</feature>
<feature type="transmembrane region" description="Helical" evidence="2">
    <location>
        <begin position="82"/>
        <end position="99"/>
    </location>
</feature>
<keyword evidence="2" id="KW-0812">Transmembrane</keyword>
<accession>A0A137PIV0</accession>
<feature type="region of interest" description="Disordered" evidence="1">
    <location>
        <begin position="17"/>
        <end position="51"/>
    </location>
</feature>
<gene>
    <name evidence="3" type="ORF">CONCODRAFT_1993</name>
</gene>
<organism evidence="3 4">
    <name type="scientific">Conidiobolus coronatus (strain ATCC 28846 / CBS 209.66 / NRRL 28638)</name>
    <name type="common">Delacroixia coronata</name>
    <dbReference type="NCBI Taxonomy" id="796925"/>
    <lineage>
        <taxon>Eukaryota</taxon>
        <taxon>Fungi</taxon>
        <taxon>Fungi incertae sedis</taxon>
        <taxon>Zoopagomycota</taxon>
        <taxon>Entomophthoromycotina</taxon>
        <taxon>Entomophthoromycetes</taxon>
        <taxon>Entomophthorales</taxon>
        <taxon>Ancylistaceae</taxon>
        <taxon>Conidiobolus</taxon>
    </lineage>
</organism>
<proteinExistence type="predicted"/>
<dbReference type="EMBL" id="KQ964419">
    <property type="protein sequence ID" value="KXN74919.1"/>
    <property type="molecule type" value="Genomic_DNA"/>
</dbReference>